<comment type="subcellular location">
    <subcellularLocation>
        <location evidence="1">Membrane</location>
    </subcellularLocation>
    <subcellularLocation>
        <location evidence="6">Mitochondrion inner membrane</location>
        <topology evidence="6">Multi-pass membrane protein</topology>
    </subcellularLocation>
</comment>
<dbReference type="InterPro" id="IPR002994">
    <property type="entry name" value="Surf1/Shy1"/>
</dbReference>
<feature type="transmembrane region" description="Helical" evidence="6">
    <location>
        <begin position="38"/>
        <end position="57"/>
    </location>
</feature>
<dbReference type="GO" id="GO:0033617">
    <property type="term" value="P:mitochondrial respiratory chain complex IV assembly"/>
    <property type="evidence" value="ECO:0007669"/>
    <property type="project" value="TreeGrafter"/>
</dbReference>
<keyword evidence="6" id="KW-0496">Mitochondrion</keyword>
<dbReference type="AlphaFoldDB" id="A0AAV8YZM0"/>
<accession>A0AAV8YZM0</accession>
<dbReference type="GO" id="GO:0005743">
    <property type="term" value="C:mitochondrial inner membrane"/>
    <property type="evidence" value="ECO:0007669"/>
    <property type="project" value="UniProtKB-SubCell"/>
</dbReference>
<comment type="caution">
    <text evidence="7">The sequence shown here is derived from an EMBL/GenBank/DDBJ whole genome shotgun (WGS) entry which is preliminary data.</text>
</comment>
<dbReference type="CDD" id="cd06662">
    <property type="entry name" value="SURF1"/>
    <property type="match status" value="1"/>
</dbReference>
<dbReference type="Proteomes" id="UP001162162">
    <property type="component" value="Unassembled WGS sequence"/>
</dbReference>
<reference evidence="7" key="1">
    <citation type="journal article" date="2023" name="Insect Mol. Biol.">
        <title>Genome sequencing provides insights into the evolution of gene families encoding plant cell wall-degrading enzymes in longhorned beetles.</title>
        <authorList>
            <person name="Shin N.R."/>
            <person name="Okamura Y."/>
            <person name="Kirsch R."/>
            <person name="Pauchet Y."/>
        </authorList>
    </citation>
    <scope>NUCLEOTIDE SEQUENCE</scope>
    <source>
        <strain evidence="7">AMC_N1</strain>
    </source>
</reference>
<dbReference type="PANTHER" id="PTHR23427:SF2">
    <property type="entry name" value="SURFEIT LOCUS PROTEIN 1"/>
    <property type="match status" value="1"/>
</dbReference>
<dbReference type="EMBL" id="JAPWTK010000025">
    <property type="protein sequence ID" value="KAJ8957084.1"/>
    <property type="molecule type" value="Genomic_DNA"/>
</dbReference>
<gene>
    <name evidence="7" type="ORF">NQ318_007297</name>
</gene>
<evidence type="ECO:0000313" key="8">
    <source>
        <dbReference type="Proteomes" id="UP001162162"/>
    </source>
</evidence>
<evidence type="ECO:0000313" key="7">
    <source>
        <dbReference type="EMBL" id="KAJ8957084.1"/>
    </source>
</evidence>
<evidence type="ECO:0000256" key="5">
    <source>
        <dbReference type="ARBA" id="ARBA00023136"/>
    </source>
</evidence>
<evidence type="ECO:0000256" key="1">
    <source>
        <dbReference type="ARBA" id="ARBA00004370"/>
    </source>
</evidence>
<keyword evidence="5 6" id="KW-0472">Membrane</keyword>
<evidence type="ECO:0000256" key="3">
    <source>
        <dbReference type="ARBA" id="ARBA00022692"/>
    </source>
</evidence>
<protein>
    <recommendedName>
        <fullName evidence="6">SURF1-like protein</fullName>
    </recommendedName>
</protein>
<dbReference type="InterPro" id="IPR045214">
    <property type="entry name" value="Surf1/Surf4"/>
</dbReference>
<keyword evidence="3 6" id="KW-0812">Transmembrane</keyword>
<keyword evidence="8" id="KW-1185">Reference proteome</keyword>
<proteinExistence type="inferred from homology"/>
<name>A0AAV8YZM0_9CUCU</name>
<comment type="caution">
    <text evidence="6">Lacks conserved residue(s) required for the propagation of feature annotation.</text>
</comment>
<evidence type="ECO:0000256" key="2">
    <source>
        <dbReference type="ARBA" id="ARBA00007165"/>
    </source>
</evidence>
<evidence type="ECO:0000256" key="4">
    <source>
        <dbReference type="ARBA" id="ARBA00022989"/>
    </source>
</evidence>
<comment type="function">
    <text evidence="6">Probably involved in the biogenesis of the COX complex.</text>
</comment>
<comment type="similarity">
    <text evidence="2 6">Belongs to the SURF1 family.</text>
</comment>
<organism evidence="7 8">
    <name type="scientific">Aromia moschata</name>
    <dbReference type="NCBI Taxonomy" id="1265417"/>
    <lineage>
        <taxon>Eukaryota</taxon>
        <taxon>Metazoa</taxon>
        <taxon>Ecdysozoa</taxon>
        <taxon>Arthropoda</taxon>
        <taxon>Hexapoda</taxon>
        <taxon>Insecta</taxon>
        <taxon>Pterygota</taxon>
        <taxon>Neoptera</taxon>
        <taxon>Endopterygota</taxon>
        <taxon>Coleoptera</taxon>
        <taxon>Polyphaga</taxon>
        <taxon>Cucujiformia</taxon>
        <taxon>Chrysomeloidea</taxon>
        <taxon>Cerambycidae</taxon>
        <taxon>Cerambycinae</taxon>
        <taxon>Callichromatini</taxon>
        <taxon>Aromia</taxon>
    </lineage>
</organism>
<dbReference type="PANTHER" id="PTHR23427">
    <property type="entry name" value="SURFEIT LOCUS PROTEIN"/>
    <property type="match status" value="1"/>
</dbReference>
<dbReference type="Pfam" id="PF02104">
    <property type="entry name" value="SURF1"/>
    <property type="match status" value="1"/>
</dbReference>
<evidence type="ECO:0000256" key="6">
    <source>
        <dbReference type="RuleBase" id="RU363076"/>
    </source>
</evidence>
<keyword evidence="4 6" id="KW-1133">Transmembrane helix</keyword>
<keyword evidence="6" id="KW-0999">Mitochondrion inner membrane</keyword>
<dbReference type="PROSITE" id="PS50895">
    <property type="entry name" value="SURF1"/>
    <property type="match status" value="1"/>
</dbReference>
<sequence>MCYLNQKFVILSCPRNSTRQPLNRYCVHNKKIKNIGPFGWFLLIIPVSTFSLGVWQVRRKKWKEDLIQNLQTLTNSDPVSLPQNMEDIKELEFKPVHVKGYFLHDKELYMGPRSLLVKGDASTQSSLISGKLNKSAGYQVITPFKLADRDEIILVNRGWVPAKHKDQKTRQKGQIEGLVDIIGIVRLHENRPTFTPKTKGFSFRDLQEMASRAGTSPIFLDATNEFDVPDGPIGGQTRISLRNEHLSYILTWFSLCGATSYMWYKKFIK</sequence>